<dbReference type="CDD" id="cd18092">
    <property type="entry name" value="SpoU-like_TrmH"/>
    <property type="match status" value="1"/>
</dbReference>
<keyword evidence="12" id="KW-1185">Reference proteome</keyword>
<dbReference type="PANTHER" id="PTHR43453">
    <property type="entry name" value="RRNA METHYLASE-LIKE"/>
    <property type="match status" value="1"/>
</dbReference>
<organism evidence="11 12">
    <name type="scientific">Marinithermus hydrothermalis (strain DSM 14884 / JCM 11576 / T1)</name>
    <dbReference type="NCBI Taxonomy" id="869210"/>
    <lineage>
        <taxon>Bacteria</taxon>
        <taxon>Thermotogati</taxon>
        <taxon>Deinococcota</taxon>
        <taxon>Deinococci</taxon>
        <taxon>Thermales</taxon>
        <taxon>Thermaceae</taxon>
        <taxon>Marinithermus</taxon>
    </lineage>
</organism>
<dbReference type="EC" id="2.1.1.34" evidence="7"/>
<evidence type="ECO:0000313" key="11">
    <source>
        <dbReference type="EMBL" id="AEB10903.1"/>
    </source>
</evidence>
<dbReference type="GO" id="GO:0000049">
    <property type="term" value="F:tRNA binding"/>
    <property type="evidence" value="ECO:0007669"/>
    <property type="project" value="UniProtKB-UniRule"/>
</dbReference>
<evidence type="ECO:0000259" key="9">
    <source>
        <dbReference type="Pfam" id="PF00588"/>
    </source>
</evidence>
<dbReference type="GO" id="GO:0141100">
    <property type="term" value="F:tRNA (guanine(18)-2'-O)-methyltransferase activity"/>
    <property type="evidence" value="ECO:0007669"/>
    <property type="project" value="UniProtKB-UniRule"/>
</dbReference>
<keyword evidence="6 7" id="KW-0694">RNA-binding</keyword>
<dbReference type="InterPro" id="IPR033671">
    <property type="entry name" value="TrmH"/>
</dbReference>
<keyword evidence="4 7" id="KW-0949">S-adenosyl-L-methionine</keyword>
<dbReference type="HAMAP" id="MF_02060">
    <property type="entry name" value="tRNA_methyltr_TrmH"/>
    <property type="match status" value="1"/>
</dbReference>
<comment type="similarity">
    <text evidence="7">Belongs to the class IV-like SAM-binding methyltransferase superfamily. RNA methyltransferase TrmH family.</text>
</comment>
<keyword evidence="5 7" id="KW-0819">tRNA processing</keyword>
<dbReference type="Pfam" id="PF00588">
    <property type="entry name" value="SpoU_methylase"/>
    <property type="match status" value="1"/>
</dbReference>
<feature type="binding site" evidence="7">
    <location>
        <position position="139"/>
    </location>
    <ligand>
        <name>S-adenosyl-L-methionine</name>
        <dbReference type="ChEBI" id="CHEBI:59789"/>
    </ligand>
</feature>
<dbReference type="eggNOG" id="COG0566">
    <property type="taxonomic scope" value="Bacteria"/>
</dbReference>
<accession>F2NLS3</accession>
<dbReference type="InterPro" id="IPR029026">
    <property type="entry name" value="tRNA_m1G_MTases_N"/>
</dbReference>
<dbReference type="HOGENOM" id="CLU_021322_4_2_0"/>
<comment type="caution">
    <text evidence="7">Lacks conserved residue(s) required for the propagation of feature annotation.</text>
</comment>
<evidence type="ECO:0000256" key="7">
    <source>
        <dbReference type="HAMAP-Rule" id="MF_02060"/>
    </source>
</evidence>
<evidence type="ECO:0000256" key="1">
    <source>
        <dbReference type="ARBA" id="ARBA00022555"/>
    </source>
</evidence>
<evidence type="ECO:0000256" key="5">
    <source>
        <dbReference type="ARBA" id="ARBA00022694"/>
    </source>
</evidence>
<dbReference type="InterPro" id="IPR001537">
    <property type="entry name" value="SpoU_MeTrfase"/>
</dbReference>
<proteinExistence type="inferred from homology"/>
<sequence>MTPERYRKLRAVLDKRQPDLTVLMENVHKPHNLSAILRTADAVGVYEAHAVNPTGGVPTYNETSGGSEKWVYLRVHPDIATAVQHLKERGFLVYAAHLSDEAVDYRAVDYTRPVAVLLGAEKWGVSPEAAALADRHIVIPMMGMVQSLNVSVAAAVILFEAQRQRQAAGLYDRVRLDPETYRRTLFEWGYPKLAALYRKEGRPYPELGPDGEVRAPTGGPAAG</sequence>
<keyword evidence="1 7" id="KW-0820">tRNA-binding</keyword>
<dbReference type="InterPro" id="IPR029028">
    <property type="entry name" value="Alpha/beta_knot_MTases"/>
</dbReference>
<name>F2NLS3_MARHT</name>
<keyword evidence="2 7" id="KW-0489">Methyltransferase</keyword>
<comment type="function">
    <text evidence="7">Catalyzes the 2'-O methylation of guanosine at position 18 in tRNA.</text>
</comment>
<dbReference type="NCBIfam" id="NF008295">
    <property type="entry name" value="PRK11081.1"/>
    <property type="match status" value="1"/>
</dbReference>
<dbReference type="Pfam" id="PF12105">
    <property type="entry name" value="SpoU_methylas_C"/>
    <property type="match status" value="1"/>
</dbReference>
<dbReference type="PANTHER" id="PTHR43453:SF1">
    <property type="entry name" value="TRNA_RRNA METHYLTRANSFERASE SPOU TYPE DOMAIN-CONTAINING PROTEIN"/>
    <property type="match status" value="1"/>
</dbReference>
<feature type="binding site" evidence="7">
    <location>
        <begin position="119"/>
        <end position="123"/>
    </location>
    <ligand>
        <name>S-adenosyl-L-methionine</name>
        <dbReference type="ChEBI" id="CHEBI:59789"/>
    </ligand>
</feature>
<dbReference type="KEGG" id="mhd:Marky_0140"/>
<evidence type="ECO:0000256" key="4">
    <source>
        <dbReference type="ARBA" id="ARBA00022691"/>
    </source>
</evidence>
<reference evidence="11 12" key="1">
    <citation type="journal article" date="2012" name="Stand. Genomic Sci.">
        <title>Complete genome sequence of the aerobic, heterotroph Marinithermus hydrothermalis type strain (T1(T)) from a deep-sea hydrothermal vent chimney.</title>
        <authorList>
            <person name="Copeland A."/>
            <person name="Gu W."/>
            <person name="Yasawong M."/>
            <person name="Lapidus A."/>
            <person name="Lucas S."/>
            <person name="Deshpande S."/>
            <person name="Pagani I."/>
            <person name="Tapia R."/>
            <person name="Cheng J.F."/>
            <person name="Goodwin L.A."/>
            <person name="Pitluck S."/>
            <person name="Liolios K."/>
            <person name="Ivanova N."/>
            <person name="Mavromatis K."/>
            <person name="Mikhailova N."/>
            <person name="Pati A."/>
            <person name="Chen A."/>
            <person name="Palaniappan K."/>
            <person name="Land M."/>
            <person name="Pan C."/>
            <person name="Brambilla E.M."/>
            <person name="Rohde M."/>
            <person name="Tindall B.J."/>
            <person name="Sikorski J."/>
            <person name="Goker M."/>
            <person name="Detter J.C."/>
            <person name="Bristow J."/>
            <person name="Eisen J.A."/>
            <person name="Markowitz V."/>
            <person name="Hugenholtz P."/>
            <person name="Kyrpides N.C."/>
            <person name="Klenk H.P."/>
            <person name="Woyke T."/>
        </authorList>
    </citation>
    <scope>NUCLEOTIDE SEQUENCE [LARGE SCALE GENOMIC DNA]</scope>
    <source>
        <strain evidence="12">DSM 14884 / JCM 11576 / T1</strain>
    </source>
</reference>
<dbReference type="STRING" id="869210.Marky_0140"/>
<evidence type="ECO:0000256" key="8">
    <source>
        <dbReference type="SAM" id="MobiDB-lite"/>
    </source>
</evidence>
<protein>
    <recommendedName>
        <fullName evidence="7">tRNA (guanosine(18)-2'-O)-methyltransferase</fullName>
        <ecNumber evidence="7">2.1.1.34</ecNumber>
    </recommendedName>
    <alternativeName>
        <fullName evidence="7">tRNA [Gm18] methyltransferase</fullName>
    </alternativeName>
</protein>
<evidence type="ECO:0000259" key="10">
    <source>
        <dbReference type="Pfam" id="PF12105"/>
    </source>
</evidence>
<dbReference type="OrthoDB" id="9794400at2"/>
<evidence type="ECO:0000256" key="2">
    <source>
        <dbReference type="ARBA" id="ARBA00022603"/>
    </source>
</evidence>
<dbReference type="InterPro" id="IPR022724">
    <property type="entry name" value="rRNA_MeTrfase_SpoU_C"/>
</dbReference>
<dbReference type="SUPFAM" id="SSF75217">
    <property type="entry name" value="alpha/beta knot"/>
    <property type="match status" value="1"/>
</dbReference>
<dbReference type="EMBL" id="CP002630">
    <property type="protein sequence ID" value="AEB10903.1"/>
    <property type="molecule type" value="Genomic_DNA"/>
</dbReference>
<keyword evidence="3 7" id="KW-0808">Transferase</keyword>
<gene>
    <name evidence="7" type="primary">trmH</name>
    <name evidence="11" type="ordered locus">Marky_0140</name>
</gene>
<evidence type="ECO:0000313" key="12">
    <source>
        <dbReference type="Proteomes" id="UP000007030"/>
    </source>
</evidence>
<evidence type="ECO:0000256" key="6">
    <source>
        <dbReference type="ARBA" id="ARBA00022884"/>
    </source>
</evidence>
<dbReference type="RefSeq" id="WP_013702958.1">
    <property type="nucleotide sequence ID" value="NC_015387.1"/>
</dbReference>
<feature type="domain" description="tRNA/rRNA methyltransferase SpoU type" evidence="9">
    <location>
        <begin position="20"/>
        <end position="159"/>
    </location>
</feature>
<feature type="binding site" evidence="7">
    <location>
        <position position="148"/>
    </location>
    <ligand>
        <name>S-adenosyl-L-methionine</name>
        <dbReference type="ChEBI" id="CHEBI:59789"/>
    </ligand>
</feature>
<dbReference type="AlphaFoldDB" id="F2NLS3"/>
<evidence type="ECO:0000256" key="3">
    <source>
        <dbReference type="ARBA" id="ARBA00022679"/>
    </source>
</evidence>
<dbReference type="FunFam" id="3.40.1280.10:FF:000009">
    <property type="entry name" value="tRNA (guanosine(18)-2'-O)-methyltransferase"/>
    <property type="match status" value="1"/>
</dbReference>
<dbReference type="Gene3D" id="3.40.1280.10">
    <property type="match status" value="1"/>
</dbReference>
<feature type="domain" description="RNA methyltransferase SpoU/TrmH type C-terminal" evidence="10">
    <location>
        <begin position="163"/>
        <end position="215"/>
    </location>
</feature>
<feature type="region of interest" description="Disordered" evidence="8">
    <location>
        <begin position="202"/>
        <end position="223"/>
    </location>
</feature>
<dbReference type="GO" id="GO:0002938">
    <property type="term" value="P:tRNA guanine ribose methylation"/>
    <property type="evidence" value="ECO:0007669"/>
    <property type="project" value="UniProtKB-UniRule"/>
</dbReference>
<comment type="catalytic activity">
    <reaction evidence="7">
        <text>guanosine(18) in tRNA + S-adenosyl-L-methionine = 2'-O-methylguanosine(18) in tRNA + S-adenosyl-L-homocysteine + H(+)</text>
        <dbReference type="Rhea" id="RHEA:20077"/>
        <dbReference type="Rhea" id="RHEA-COMP:10190"/>
        <dbReference type="Rhea" id="RHEA-COMP:10192"/>
        <dbReference type="ChEBI" id="CHEBI:15378"/>
        <dbReference type="ChEBI" id="CHEBI:57856"/>
        <dbReference type="ChEBI" id="CHEBI:59789"/>
        <dbReference type="ChEBI" id="CHEBI:74269"/>
        <dbReference type="ChEBI" id="CHEBI:74445"/>
        <dbReference type="EC" id="2.1.1.34"/>
    </reaction>
</comment>
<dbReference type="Proteomes" id="UP000007030">
    <property type="component" value="Chromosome"/>
</dbReference>